<keyword evidence="1" id="KW-0472">Membrane</keyword>
<protein>
    <submittedName>
        <fullName evidence="2">Uncharacterized protein</fullName>
    </submittedName>
</protein>
<dbReference type="AlphaFoldDB" id="A0A5C6Z0E5"/>
<gene>
    <name evidence="2" type="ORF">ESU54_06860</name>
</gene>
<evidence type="ECO:0000313" key="3">
    <source>
        <dbReference type="Proteomes" id="UP000321497"/>
    </source>
</evidence>
<comment type="caution">
    <text evidence="2">The sequence shown here is derived from an EMBL/GenBank/DDBJ whole genome shotgun (WGS) entry which is preliminary data.</text>
</comment>
<evidence type="ECO:0000313" key="2">
    <source>
        <dbReference type="EMBL" id="TXD73478.1"/>
    </source>
</evidence>
<sequence length="66" mass="7263">MAEVGRSLWFLNIAFAIWLIAASIILKDPSGNELWIAIASGILLIGLSFSKGKISESYGTFDRYII</sequence>
<proteinExistence type="predicted"/>
<organism evidence="2 3">
    <name type="scientific">Aequorivita antarctica</name>
    <dbReference type="NCBI Taxonomy" id="153266"/>
    <lineage>
        <taxon>Bacteria</taxon>
        <taxon>Pseudomonadati</taxon>
        <taxon>Bacteroidota</taxon>
        <taxon>Flavobacteriia</taxon>
        <taxon>Flavobacteriales</taxon>
        <taxon>Flavobacteriaceae</taxon>
        <taxon>Aequorivita</taxon>
    </lineage>
</organism>
<dbReference type="EMBL" id="VORT01000004">
    <property type="protein sequence ID" value="TXD73478.1"/>
    <property type="molecule type" value="Genomic_DNA"/>
</dbReference>
<keyword evidence="1" id="KW-1133">Transmembrane helix</keyword>
<name>A0A5C6Z0E5_9FLAO</name>
<feature type="transmembrane region" description="Helical" evidence="1">
    <location>
        <begin position="7"/>
        <end position="26"/>
    </location>
</feature>
<evidence type="ECO:0000256" key="1">
    <source>
        <dbReference type="SAM" id="Phobius"/>
    </source>
</evidence>
<keyword evidence="1" id="KW-0812">Transmembrane</keyword>
<dbReference type="RefSeq" id="WP_111845320.1">
    <property type="nucleotide sequence ID" value="NZ_UEGI01000016.1"/>
</dbReference>
<feature type="transmembrane region" description="Helical" evidence="1">
    <location>
        <begin position="32"/>
        <end position="49"/>
    </location>
</feature>
<dbReference type="Proteomes" id="UP000321497">
    <property type="component" value="Unassembled WGS sequence"/>
</dbReference>
<accession>A0A5C6Z0E5</accession>
<reference evidence="2 3" key="1">
    <citation type="submission" date="2019-08" db="EMBL/GenBank/DDBJ databases">
        <title>Genome of Aequorivita antarctica SW49 (type strain).</title>
        <authorList>
            <person name="Bowman J.P."/>
        </authorList>
    </citation>
    <scope>NUCLEOTIDE SEQUENCE [LARGE SCALE GENOMIC DNA]</scope>
    <source>
        <strain evidence="2 3">SW49</strain>
    </source>
</reference>
<keyword evidence="3" id="KW-1185">Reference proteome</keyword>